<dbReference type="Proteomes" id="UP000091967">
    <property type="component" value="Unassembled WGS sequence"/>
</dbReference>
<comment type="caution">
    <text evidence="3">The sequence shown here is derived from an EMBL/GenBank/DDBJ whole genome shotgun (WGS) entry which is preliminary data.</text>
</comment>
<reference evidence="3 4" key="1">
    <citation type="submission" date="2016-06" db="EMBL/GenBank/DDBJ databases">
        <title>Living apart together: crosstalk between the core and supernumerary genomes in a fungal plant pathogen.</title>
        <authorList>
            <person name="Vanheule A."/>
            <person name="Audenaert K."/>
            <person name="Warris S."/>
            <person name="Van De Geest H."/>
            <person name="Schijlen E."/>
            <person name="Hofte M."/>
            <person name="De Saeger S."/>
            <person name="Haesaert G."/>
            <person name="Waalwijk C."/>
            <person name="Van Der Lee T."/>
        </authorList>
    </citation>
    <scope>NUCLEOTIDE SEQUENCE [LARGE SCALE GENOMIC DNA]</scope>
    <source>
        <strain evidence="3 4">2516</strain>
    </source>
</reference>
<dbReference type="EMBL" id="LYXU01000001">
    <property type="protein sequence ID" value="OBS26155.1"/>
    <property type="molecule type" value="Genomic_DNA"/>
</dbReference>
<dbReference type="STRING" id="36050.A0A1B8B082"/>
<evidence type="ECO:0000313" key="3">
    <source>
        <dbReference type="EMBL" id="OBS26155.1"/>
    </source>
</evidence>
<sequence length="270" mass="31004">MRQISALLNIHDFSYENHCSQLAGYKRDVDADFWSKTWSGDRDRLQELGQIKTNEDYKTWCESKSSGMFVISGENDSYRAHHCWASSAALDFLDEKLANGSTDRSSICAFHIFGNKDHENTYSNVLSSLVYQILRADREILQDQSQVDEMLAKLNEYQTLLKESSHECHNALEDVALRALSNINQNKVVWIVLDRVEKCCSHVEHQSPSQRRSRKGALDLLRSLNRAVLQGAAVIKVLAVVNRVDWRVDDPQDDIWDIQNIVVKRFCQVD</sequence>
<evidence type="ECO:0000259" key="2">
    <source>
        <dbReference type="Pfam" id="PF24883"/>
    </source>
</evidence>
<feature type="domain" description="Nephrocystin 3-like N-terminal" evidence="2">
    <location>
        <begin position="53"/>
        <end position="201"/>
    </location>
</feature>
<evidence type="ECO:0000313" key="4">
    <source>
        <dbReference type="Proteomes" id="UP000091967"/>
    </source>
</evidence>
<keyword evidence="1" id="KW-0677">Repeat</keyword>
<protein>
    <recommendedName>
        <fullName evidence="2">Nephrocystin 3-like N-terminal domain-containing protein</fullName>
    </recommendedName>
</protein>
<dbReference type="Pfam" id="PF24883">
    <property type="entry name" value="NPHP3_N"/>
    <property type="match status" value="1"/>
</dbReference>
<name>A0A1B8B082_FUSPO</name>
<dbReference type="AlphaFoldDB" id="A0A1B8B082"/>
<evidence type="ECO:0000256" key="1">
    <source>
        <dbReference type="ARBA" id="ARBA00022737"/>
    </source>
</evidence>
<keyword evidence="4" id="KW-1185">Reference proteome</keyword>
<accession>A0A1B8B082</accession>
<organism evidence="3 4">
    <name type="scientific">Fusarium poae</name>
    <dbReference type="NCBI Taxonomy" id="36050"/>
    <lineage>
        <taxon>Eukaryota</taxon>
        <taxon>Fungi</taxon>
        <taxon>Dikarya</taxon>
        <taxon>Ascomycota</taxon>
        <taxon>Pezizomycotina</taxon>
        <taxon>Sordariomycetes</taxon>
        <taxon>Hypocreomycetidae</taxon>
        <taxon>Hypocreales</taxon>
        <taxon>Nectriaceae</taxon>
        <taxon>Fusarium</taxon>
    </lineage>
</organism>
<dbReference type="InterPro" id="IPR056884">
    <property type="entry name" value="NPHP3-like_N"/>
</dbReference>
<proteinExistence type="predicted"/>
<gene>
    <name evidence="3" type="ORF">FPOA_00098</name>
</gene>